<keyword evidence="1" id="KW-0472">Membrane</keyword>
<dbReference type="Proteomes" id="UP000663852">
    <property type="component" value="Unassembled WGS sequence"/>
</dbReference>
<proteinExistence type="predicted"/>
<keyword evidence="1" id="KW-1133">Transmembrane helix</keyword>
<evidence type="ECO:0000256" key="1">
    <source>
        <dbReference type="SAM" id="Phobius"/>
    </source>
</evidence>
<keyword evidence="4" id="KW-1185">Reference proteome</keyword>
<dbReference type="EMBL" id="CAJNOR010001498">
    <property type="protein sequence ID" value="CAF1153292.1"/>
    <property type="molecule type" value="Genomic_DNA"/>
</dbReference>
<organism evidence="2 4">
    <name type="scientific">Adineta ricciae</name>
    <name type="common">Rotifer</name>
    <dbReference type="NCBI Taxonomy" id="249248"/>
    <lineage>
        <taxon>Eukaryota</taxon>
        <taxon>Metazoa</taxon>
        <taxon>Spiralia</taxon>
        <taxon>Gnathifera</taxon>
        <taxon>Rotifera</taxon>
        <taxon>Eurotatoria</taxon>
        <taxon>Bdelloidea</taxon>
        <taxon>Adinetida</taxon>
        <taxon>Adinetidae</taxon>
        <taxon>Adineta</taxon>
    </lineage>
</organism>
<comment type="caution">
    <text evidence="2">The sequence shown here is derived from an EMBL/GenBank/DDBJ whole genome shotgun (WGS) entry which is preliminary data.</text>
</comment>
<sequence>MFNHISQFYQNTKSYIQNFNLFPSIPPSTDQHQLQNEKISTRIFIILPILSLTILLLYTSLINVTQTININTPTILTYQELHSKYSQVLTCPCTQISMSYDTFHQFYSNQFISASVISSELFQLQVESLVNQFISSTTNDFLLSLTTIRNTTQSNGIFTGPLTNYAFVTYENEDYTPLFARTYRGCDCGLSASCNFPSYIRAYETETTLFVIPGFYSACYTIESLLQSDLQCFYDQTCIDELQFWFLSRAQRNITSLDSSMTSRFSLNSTFEEILSDLMVEKWNSTLMYEKYYYVCMPTECTYTRQAKNNAIYIVTTLFGLTGGLTKAFRLVVPFLVKYTILFIQKWKRKNAAILPMIEM</sequence>
<dbReference type="EMBL" id="CAJNOJ010000516">
    <property type="protein sequence ID" value="CAF1473759.1"/>
    <property type="molecule type" value="Genomic_DNA"/>
</dbReference>
<accession>A0A814SX85</accession>
<dbReference type="Proteomes" id="UP000663828">
    <property type="component" value="Unassembled WGS sequence"/>
</dbReference>
<evidence type="ECO:0000313" key="3">
    <source>
        <dbReference type="EMBL" id="CAF1473759.1"/>
    </source>
</evidence>
<protein>
    <submittedName>
        <fullName evidence="2">Uncharacterized protein</fullName>
    </submittedName>
</protein>
<gene>
    <name evidence="3" type="ORF">EDS130_LOCUS40965</name>
    <name evidence="2" type="ORF">XAT740_LOCUS21070</name>
</gene>
<evidence type="ECO:0000313" key="2">
    <source>
        <dbReference type="EMBL" id="CAF1153292.1"/>
    </source>
</evidence>
<dbReference type="AlphaFoldDB" id="A0A814SX85"/>
<name>A0A814SX85_ADIRI</name>
<feature type="transmembrane region" description="Helical" evidence="1">
    <location>
        <begin position="43"/>
        <end position="61"/>
    </location>
</feature>
<evidence type="ECO:0000313" key="4">
    <source>
        <dbReference type="Proteomes" id="UP000663828"/>
    </source>
</evidence>
<reference evidence="2" key="1">
    <citation type="submission" date="2021-02" db="EMBL/GenBank/DDBJ databases">
        <authorList>
            <person name="Nowell W R."/>
        </authorList>
    </citation>
    <scope>NUCLEOTIDE SEQUENCE</scope>
</reference>
<keyword evidence="1" id="KW-0812">Transmembrane</keyword>